<dbReference type="GO" id="GO:0004197">
    <property type="term" value="F:cysteine-type endopeptidase activity"/>
    <property type="evidence" value="ECO:0007669"/>
    <property type="project" value="InterPro"/>
</dbReference>
<dbReference type="InterPro" id="IPR050452">
    <property type="entry name" value="Metacaspase"/>
</dbReference>
<dbReference type="InterPro" id="IPR029030">
    <property type="entry name" value="Caspase-like_dom_sf"/>
</dbReference>
<dbReference type="SUPFAM" id="SSF52129">
    <property type="entry name" value="Caspase-like"/>
    <property type="match status" value="1"/>
</dbReference>
<dbReference type="PANTHER" id="PTHR48104:SF2">
    <property type="entry name" value="METACASPASE-1-LIKE ISOFORM X1"/>
    <property type="match status" value="1"/>
</dbReference>
<dbReference type="Gene3D" id="3.40.50.12660">
    <property type="match status" value="1"/>
</dbReference>
<dbReference type="GO" id="GO:0005737">
    <property type="term" value="C:cytoplasm"/>
    <property type="evidence" value="ECO:0007669"/>
    <property type="project" value="TreeGrafter"/>
</dbReference>
<feature type="compositionally biased region" description="Polar residues" evidence="2">
    <location>
        <begin position="71"/>
        <end position="81"/>
    </location>
</feature>
<dbReference type="GO" id="GO:0006508">
    <property type="term" value="P:proteolysis"/>
    <property type="evidence" value="ECO:0007669"/>
    <property type="project" value="InterPro"/>
</dbReference>
<evidence type="ECO:0000313" key="4">
    <source>
        <dbReference type="EMBL" id="VFU34920.1"/>
    </source>
</evidence>
<comment type="similarity">
    <text evidence="1">Belongs to the peptidase C14B family.</text>
</comment>
<dbReference type="InterPro" id="IPR011600">
    <property type="entry name" value="Pept_C14_caspase"/>
</dbReference>
<dbReference type="PANTHER" id="PTHR48104">
    <property type="entry name" value="METACASPASE-4"/>
    <property type="match status" value="1"/>
</dbReference>
<organism evidence="4">
    <name type="scientific">Salix viminalis</name>
    <name type="common">Common osier</name>
    <name type="synonym">Basket willow</name>
    <dbReference type="NCBI Taxonomy" id="40686"/>
    <lineage>
        <taxon>Eukaryota</taxon>
        <taxon>Viridiplantae</taxon>
        <taxon>Streptophyta</taxon>
        <taxon>Embryophyta</taxon>
        <taxon>Tracheophyta</taxon>
        <taxon>Spermatophyta</taxon>
        <taxon>Magnoliopsida</taxon>
        <taxon>eudicotyledons</taxon>
        <taxon>Gunneridae</taxon>
        <taxon>Pentapetalae</taxon>
        <taxon>rosids</taxon>
        <taxon>fabids</taxon>
        <taxon>Malpighiales</taxon>
        <taxon>Salicaceae</taxon>
        <taxon>Saliceae</taxon>
        <taxon>Salix</taxon>
    </lineage>
</organism>
<dbReference type="AlphaFoldDB" id="A0A6N2LHF8"/>
<feature type="domain" description="Peptidase C14 caspase" evidence="3">
    <location>
        <begin position="103"/>
        <end position="344"/>
    </location>
</feature>
<dbReference type="Pfam" id="PF00656">
    <property type="entry name" value="Peptidase_C14"/>
    <property type="match status" value="1"/>
</dbReference>
<dbReference type="EMBL" id="CAADRP010001090">
    <property type="protein sequence ID" value="VFU34920.1"/>
    <property type="molecule type" value="Genomic_DNA"/>
</dbReference>
<proteinExistence type="inferred from homology"/>
<name>A0A6N2LHF8_SALVM</name>
<accession>A0A6N2LHF8</accession>
<sequence length="356" mass="39612">MSGNNHITMVARGAVCSKCRHRLSVPTTNSTELKCPTCNMMNPVPIYEQRRNSDRSIKKLIVKVKEKISGNDLTSSKNPDSLNKKPSPLEISGSSSETRPAGKRALLIGVIYKSEHKLKGTINDVKSMREFLILNCGFKEENILVLTDQEIEPELIPTKKNILESLEWLVKGCQAGDSLVFYFSGHGVSQPDVDGDERDGISETICPVDFMTEGMIVDNDINSAIVWPLKNGVTLHAIVDAYNSPPSGNARKHSDGGLAISLSACLDNQVAADTTAFTEKTMNGAMTYLLIKFLKKYQGLTYGDLLDLMHEELEKVNESRCFSRKIFKKIMKRMLLQKPQISASKPFDVYKEHLIL</sequence>
<protein>
    <recommendedName>
        <fullName evidence="3">Peptidase C14 caspase domain-containing protein</fullName>
    </recommendedName>
</protein>
<gene>
    <name evidence="4" type="ORF">SVIM_LOCUS171404</name>
</gene>
<evidence type="ECO:0000259" key="3">
    <source>
        <dbReference type="Pfam" id="PF00656"/>
    </source>
</evidence>
<evidence type="ECO:0000256" key="2">
    <source>
        <dbReference type="SAM" id="MobiDB-lite"/>
    </source>
</evidence>
<reference evidence="4" key="1">
    <citation type="submission" date="2019-03" db="EMBL/GenBank/DDBJ databases">
        <authorList>
            <person name="Mank J."/>
            <person name="Almeida P."/>
        </authorList>
    </citation>
    <scope>NUCLEOTIDE SEQUENCE</scope>
    <source>
        <strain evidence="4">78183</strain>
    </source>
</reference>
<feature type="region of interest" description="Disordered" evidence="2">
    <location>
        <begin position="71"/>
        <end position="98"/>
    </location>
</feature>
<evidence type="ECO:0000256" key="1">
    <source>
        <dbReference type="ARBA" id="ARBA00009005"/>
    </source>
</evidence>